<reference evidence="1" key="1">
    <citation type="submission" date="2018-02" db="EMBL/GenBank/DDBJ databases">
        <title>Rhizophora mucronata_Transcriptome.</title>
        <authorList>
            <person name="Meera S.P."/>
            <person name="Sreeshan A."/>
            <person name="Augustine A."/>
        </authorList>
    </citation>
    <scope>NUCLEOTIDE SEQUENCE</scope>
    <source>
        <tissue evidence="1">Leaf</tissue>
    </source>
</reference>
<organism evidence="1">
    <name type="scientific">Rhizophora mucronata</name>
    <name type="common">Asiatic mangrove</name>
    <dbReference type="NCBI Taxonomy" id="61149"/>
    <lineage>
        <taxon>Eukaryota</taxon>
        <taxon>Viridiplantae</taxon>
        <taxon>Streptophyta</taxon>
        <taxon>Embryophyta</taxon>
        <taxon>Tracheophyta</taxon>
        <taxon>Spermatophyta</taxon>
        <taxon>Magnoliopsida</taxon>
        <taxon>eudicotyledons</taxon>
        <taxon>Gunneridae</taxon>
        <taxon>Pentapetalae</taxon>
        <taxon>rosids</taxon>
        <taxon>fabids</taxon>
        <taxon>Malpighiales</taxon>
        <taxon>Rhizophoraceae</taxon>
        <taxon>Rhizophora</taxon>
    </lineage>
</organism>
<dbReference type="AlphaFoldDB" id="A0A2P2PG86"/>
<dbReference type="EMBL" id="GGEC01073217">
    <property type="protein sequence ID" value="MBX53701.1"/>
    <property type="molecule type" value="Transcribed_RNA"/>
</dbReference>
<proteinExistence type="predicted"/>
<accession>A0A2P2PG86</accession>
<name>A0A2P2PG86_RHIMU</name>
<evidence type="ECO:0000313" key="1">
    <source>
        <dbReference type="EMBL" id="MBX53701.1"/>
    </source>
</evidence>
<protein>
    <submittedName>
        <fullName evidence="1">Uncharacterized protein</fullName>
    </submittedName>
</protein>
<sequence length="25" mass="3227">MLYFFFFYCFFLQILENSLCFSNWC</sequence>